<evidence type="ECO:0000259" key="6">
    <source>
        <dbReference type="PROSITE" id="PS00662"/>
    </source>
</evidence>
<dbReference type="PANTHER" id="PTHR30258:SF1">
    <property type="entry name" value="PROTEIN TRANSPORT PROTEIN HOFB HOMOLOG"/>
    <property type="match status" value="1"/>
</dbReference>
<proteinExistence type="inferred from homology"/>
<dbReference type="Gene3D" id="3.30.450.90">
    <property type="match status" value="1"/>
</dbReference>
<dbReference type="Pfam" id="PF05157">
    <property type="entry name" value="MshEN"/>
    <property type="match status" value="1"/>
</dbReference>
<dbReference type="EMBL" id="BSDY01000022">
    <property type="protein sequence ID" value="GLI57669.1"/>
    <property type="molecule type" value="Genomic_DNA"/>
</dbReference>
<dbReference type="CDD" id="cd01129">
    <property type="entry name" value="PulE-GspE-like"/>
    <property type="match status" value="1"/>
</dbReference>
<feature type="domain" description="Bacterial type II secretion system protein E" evidence="6">
    <location>
        <begin position="392"/>
        <end position="406"/>
    </location>
</feature>
<dbReference type="FunFam" id="3.40.50.300:FF:000398">
    <property type="entry name" value="Type IV pilus assembly ATPase PilB"/>
    <property type="match status" value="1"/>
</dbReference>
<dbReference type="PROSITE" id="PS00662">
    <property type="entry name" value="T2SP_E"/>
    <property type="match status" value="1"/>
</dbReference>
<dbReference type="InterPro" id="IPR037257">
    <property type="entry name" value="T2SS_E_N_sf"/>
</dbReference>
<evidence type="ECO:0000256" key="4">
    <source>
        <dbReference type="ARBA" id="ARBA00022741"/>
    </source>
</evidence>
<dbReference type="Pfam" id="PF00437">
    <property type="entry name" value="T2SSE"/>
    <property type="match status" value="1"/>
</dbReference>
<comment type="subcellular location">
    <subcellularLocation>
        <location evidence="1">Cytoplasm</location>
    </subcellularLocation>
</comment>
<dbReference type="RefSeq" id="WP_281837346.1">
    <property type="nucleotide sequence ID" value="NZ_BSDY01000022.1"/>
</dbReference>
<keyword evidence="4" id="KW-0547">Nucleotide-binding</keyword>
<dbReference type="FunFam" id="3.30.450.90:FF:000001">
    <property type="entry name" value="Type II secretion system ATPase GspE"/>
    <property type="match status" value="1"/>
</dbReference>
<keyword evidence="8" id="KW-1185">Reference proteome</keyword>
<evidence type="ECO:0000256" key="5">
    <source>
        <dbReference type="ARBA" id="ARBA00022840"/>
    </source>
</evidence>
<evidence type="ECO:0000256" key="1">
    <source>
        <dbReference type="ARBA" id="ARBA00004496"/>
    </source>
</evidence>
<name>A0A9W6GM82_9FUSO</name>
<dbReference type="GO" id="GO:0009297">
    <property type="term" value="P:pilus assembly"/>
    <property type="evidence" value="ECO:0007669"/>
    <property type="project" value="InterPro"/>
</dbReference>
<keyword evidence="3" id="KW-0963">Cytoplasm</keyword>
<dbReference type="InterPro" id="IPR007831">
    <property type="entry name" value="T2SS_GspE_N"/>
</dbReference>
<dbReference type="GO" id="GO:0005524">
    <property type="term" value="F:ATP binding"/>
    <property type="evidence" value="ECO:0007669"/>
    <property type="project" value="UniProtKB-KW"/>
</dbReference>
<accession>A0A9W6GM82</accession>
<protein>
    <submittedName>
        <fullName evidence="7">Type IV-A pilus assembly ATPase PilB</fullName>
    </submittedName>
</protein>
<reference evidence="7" key="1">
    <citation type="submission" date="2022-12" db="EMBL/GenBank/DDBJ databases">
        <title>Reference genome sequencing for broad-spectrum identification of bacterial and archaeal isolates by mass spectrometry.</title>
        <authorList>
            <person name="Sekiguchi Y."/>
            <person name="Tourlousse D.M."/>
        </authorList>
    </citation>
    <scope>NUCLEOTIDE SEQUENCE</scope>
    <source>
        <strain evidence="7">10succ1</strain>
    </source>
</reference>
<dbReference type="NCBIfam" id="TIGR02538">
    <property type="entry name" value="type_IV_pilB"/>
    <property type="match status" value="1"/>
</dbReference>
<dbReference type="AlphaFoldDB" id="A0A9W6GM82"/>
<gene>
    <name evidence="7" type="primary">pilB1</name>
    <name evidence="7" type="ORF">PM10SUCC1_31830</name>
</gene>
<dbReference type="PANTHER" id="PTHR30258">
    <property type="entry name" value="TYPE II SECRETION SYSTEM PROTEIN GSPE-RELATED"/>
    <property type="match status" value="1"/>
</dbReference>
<dbReference type="GO" id="GO:0016887">
    <property type="term" value="F:ATP hydrolysis activity"/>
    <property type="evidence" value="ECO:0007669"/>
    <property type="project" value="InterPro"/>
</dbReference>
<evidence type="ECO:0000313" key="7">
    <source>
        <dbReference type="EMBL" id="GLI57669.1"/>
    </source>
</evidence>
<comment type="similarity">
    <text evidence="2">Belongs to the GSP E family.</text>
</comment>
<dbReference type="Gene3D" id="3.40.50.300">
    <property type="entry name" value="P-loop containing nucleotide triphosphate hydrolases"/>
    <property type="match status" value="1"/>
</dbReference>
<dbReference type="Gene3D" id="3.30.300.160">
    <property type="entry name" value="Type II secretion system, protein E, N-terminal domain"/>
    <property type="match status" value="1"/>
</dbReference>
<dbReference type="InterPro" id="IPR001482">
    <property type="entry name" value="T2SS/T4SS_dom"/>
</dbReference>
<dbReference type="SUPFAM" id="SSF160246">
    <property type="entry name" value="EspE N-terminal domain-like"/>
    <property type="match status" value="1"/>
</dbReference>
<evidence type="ECO:0000256" key="3">
    <source>
        <dbReference type="ARBA" id="ARBA00022490"/>
    </source>
</evidence>
<dbReference type="InterPro" id="IPR013374">
    <property type="entry name" value="ATPase_typ4_pilus-assembl_PilB"/>
</dbReference>
<evidence type="ECO:0000256" key="2">
    <source>
        <dbReference type="ARBA" id="ARBA00006611"/>
    </source>
</evidence>
<dbReference type="GO" id="GO:0005886">
    <property type="term" value="C:plasma membrane"/>
    <property type="evidence" value="ECO:0007669"/>
    <property type="project" value="TreeGrafter"/>
</dbReference>
<comment type="caution">
    <text evidence="7">The sequence shown here is derived from an EMBL/GenBank/DDBJ whole genome shotgun (WGS) entry which is preliminary data.</text>
</comment>
<dbReference type="Proteomes" id="UP001144471">
    <property type="component" value="Unassembled WGS sequence"/>
</dbReference>
<organism evidence="7 8">
    <name type="scientific">Propionigenium maris DSM 9537</name>
    <dbReference type="NCBI Taxonomy" id="1123000"/>
    <lineage>
        <taxon>Bacteria</taxon>
        <taxon>Fusobacteriati</taxon>
        <taxon>Fusobacteriota</taxon>
        <taxon>Fusobacteriia</taxon>
        <taxon>Fusobacteriales</taxon>
        <taxon>Fusobacteriaceae</taxon>
        <taxon>Propionigenium</taxon>
    </lineage>
</organism>
<keyword evidence="5" id="KW-0067">ATP-binding</keyword>
<dbReference type="GO" id="GO:0005737">
    <property type="term" value="C:cytoplasm"/>
    <property type="evidence" value="ECO:0007669"/>
    <property type="project" value="UniProtKB-SubCell"/>
</dbReference>
<dbReference type="InterPro" id="IPR027417">
    <property type="entry name" value="P-loop_NTPase"/>
</dbReference>
<dbReference type="SUPFAM" id="SSF52540">
    <property type="entry name" value="P-loop containing nucleoside triphosphate hydrolases"/>
    <property type="match status" value="1"/>
</dbReference>
<evidence type="ECO:0000313" key="8">
    <source>
        <dbReference type="Proteomes" id="UP001144471"/>
    </source>
</evidence>
<sequence length="574" mass="64052">MVVMRRQGLIGQKLIEKGLIDEGTLELIIEKQKKSGDKIVELLVKEGYITPEDGINVVAEHIGVKGKILTLKEIKMDAFETLPEAFMKKNVILPYSKSGNKLNVVMAEPNSLYLVDEVQMKTGYSIRPHFCTKDIILKSIEEISELRSKNSTKQVESILDELNKSGEDEIEFQSAAAVEDIERSFGSENALIVRGVNAMIAKAIKMKASDIHVEPYEKDIRIRYRVDGILIEVKKMPKILINGLLSRIKIMASLDIAERRLPQDGRFRIKLAGRYVDFRVSTMPTVYGEKAVLRILDRSSVNLNLTTLGFDEGALEKLNKCIRSPYGIILVTGPTGSGKSTTLYSVLNVLNTPEVNISTAEDPVEYELGGINQVHCKSEIGLTFASALRSFLRQDPDIIMVGEIRDGETSEIAIKAALTGHLVFSTLHTNDAPSSIHRLINMGVEPFMISASLLMVQAQRLVRRVCPHCKGKDERSEKLLKALGIDREEHRETKFYMGRGCEHCNGTGYKGRAAIYEMMVISEEIKELISKRATTLEIAKKAKEQGMKTLRESGMEKAVLGETSLEEVLRVTLI</sequence>